<feature type="coiled-coil region" evidence="1">
    <location>
        <begin position="308"/>
        <end position="335"/>
    </location>
</feature>
<feature type="region of interest" description="Disordered" evidence="2">
    <location>
        <begin position="41"/>
        <end position="66"/>
    </location>
</feature>
<dbReference type="InterPro" id="IPR043502">
    <property type="entry name" value="DNA/RNA_pol_sf"/>
</dbReference>
<dbReference type="SUPFAM" id="SSF56672">
    <property type="entry name" value="DNA/RNA polymerases"/>
    <property type="match status" value="1"/>
</dbReference>
<feature type="domain" description="Reverse transcriptase Ty1/copia-type" evidence="3">
    <location>
        <begin position="922"/>
        <end position="976"/>
    </location>
</feature>
<dbReference type="InterPro" id="IPR013103">
    <property type="entry name" value="RVT_2"/>
</dbReference>
<dbReference type="PANTHER" id="PTHR11439:SF495">
    <property type="entry name" value="REVERSE TRANSCRIPTASE, RNA-DEPENDENT DNA POLYMERASE-RELATED"/>
    <property type="match status" value="1"/>
</dbReference>
<feature type="domain" description="Reverse transcriptase Ty1/copia-type" evidence="3">
    <location>
        <begin position="829"/>
        <end position="910"/>
    </location>
</feature>
<dbReference type="InterPro" id="IPR057670">
    <property type="entry name" value="SH3_retrovirus"/>
</dbReference>
<dbReference type="Pfam" id="PF25597">
    <property type="entry name" value="SH3_retrovirus"/>
    <property type="match status" value="1"/>
</dbReference>
<organism evidence="5">
    <name type="scientific">Tanacetum cinerariifolium</name>
    <name type="common">Dalmatian daisy</name>
    <name type="synonym">Chrysanthemum cinerariifolium</name>
    <dbReference type="NCBI Taxonomy" id="118510"/>
    <lineage>
        <taxon>Eukaryota</taxon>
        <taxon>Viridiplantae</taxon>
        <taxon>Streptophyta</taxon>
        <taxon>Embryophyta</taxon>
        <taxon>Tracheophyta</taxon>
        <taxon>Spermatophyta</taxon>
        <taxon>Magnoliopsida</taxon>
        <taxon>eudicotyledons</taxon>
        <taxon>Gunneridae</taxon>
        <taxon>Pentapetalae</taxon>
        <taxon>asterids</taxon>
        <taxon>campanulids</taxon>
        <taxon>Asterales</taxon>
        <taxon>Asteraceae</taxon>
        <taxon>Asteroideae</taxon>
        <taxon>Anthemideae</taxon>
        <taxon>Anthemidinae</taxon>
        <taxon>Tanacetum</taxon>
    </lineage>
</organism>
<dbReference type="Pfam" id="PF07727">
    <property type="entry name" value="RVT_2"/>
    <property type="match status" value="2"/>
</dbReference>
<comment type="caution">
    <text evidence="5">The sequence shown here is derived from an EMBL/GenBank/DDBJ whole genome shotgun (WGS) entry which is preliminary data.</text>
</comment>
<accession>A0A6L2KIT2</accession>
<name>A0A6L2KIT2_TANCI</name>
<dbReference type="PANTHER" id="PTHR11439">
    <property type="entry name" value="GAG-POL-RELATED RETROTRANSPOSON"/>
    <property type="match status" value="1"/>
</dbReference>
<evidence type="ECO:0000313" key="5">
    <source>
        <dbReference type="EMBL" id="GEU48680.1"/>
    </source>
</evidence>
<feature type="coiled-coil region" evidence="1">
    <location>
        <begin position="67"/>
        <end position="101"/>
    </location>
</feature>
<evidence type="ECO:0000256" key="1">
    <source>
        <dbReference type="SAM" id="Coils"/>
    </source>
</evidence>
<dbReference type="EMBL" id="BKCJ010002455">
    <property type="protein sequence ID" value="GEU48680.1"/>
    <property type="molecule type" value="Genomic_DNA"/>
</dbReference>
<evidence type="ECO:0000259" key="4">
    <source>
        <dbReference type="Pfam" id="PF25597"/>
    </source>
</evidence>
<feature type="domain" description="Retroviral polymerase SH3-like" evidence="4">
    <location>
        <begin position="498"/>
        <end position="545"/>
    </location>
</feature>
<reference evidence="5" key="1">
    <citation type="journal article" date="2019" name="Sci. Rep.">
        <title>Draft genome of Tanacetum cinerariifolium, the natural source of mosquito coil.</title>
        <authorList>
            <person name="Yamashiro T."/>
            <person name="Shiraishi A."/>
            <person name="Satake H."/>
            <person name="Nakayama K."/>
        </authorList>
    </citation>
    <scope>NUCLEOTIDE SEQUENCE</scope>
</reference>
<gene>
    <name evidence="5" type="ORF">Tci_020658</name>
</gene>
<proteinExistence type="predicted"/>
<sequence length="1119" mass="125539">MLVVRQPAEEGVAEAQVQVDDVVAAAVEENVAEDIAHDAIPSPLPHAILSPSQEPSSPPQQQQKNDNATQKLEIVQLKARVKKLEKANKIKSSKLRRLRKVEASRRVESSDDMEDVFNQGRMIDDMDMNEGIELVKDAEEVVEVVTTGKHITEVVTAAALQVSAASITIPAASATIPAAKPSIPAAAPTVVSVYTKRRKGVIIRDPKEELSLKTPTELQNNPHYIKRYQGMKKRPQTESEARKNMMIYLKNTAGYKMDFFKGMTYAQICPIFQARFDENIRFLFKSREEMEAEDQEIIKSINETPAQKAAKRRKLSEEAQEAKDLRKHLEVVEDEDNDVFVEATPLESKVPVVDYQIVLIDNKPSATKPKDVASTSTAKPVNTARPKQSVNFSNSRISAVKGNRVTTVKASAGCVWRPRVNEIDQISKDNRWIYTRVDYGHPHQALKNKRIVDSGCSRALVTKHHNKTPYELLIGRSSRLHFMRPFGCPVTILNTLDPIGKFKGKADEVFLVGYSITSKAFRVFNTKTRKVEENLHVRFLENKTNVAGTEPNWLFDIDSLKFFMNYMPVFVGNQTDQNAGLHDTNGNVGTQDNVDARKEVSDQHYIMLPLWSSISSTYKSSDDKAENDKPKDDTGLKTVVKPVNKEDQAYRDELGRLMSQEKDASDATGSLSKEFEQGCMDQRGATKAGSTNSFNTVSYLVNAASTSGTFSSCGPSYPHLYAFIPDDMLLHVDQDDSQILDLEDTAEPRSTGIFTSAYDDKLDTFTFLDQSVGAEADFNNMESSTVVDPIPTHRVHIDHSKDQILGDPQSAVQTRGMAKKCSGAHALLKSKKVAQAFDDESWVAAMQDELLIEAIRIFLAFASFMGFIVYQMNIKSDFLYGTIEEEVYVSQPPGFIDSQFLNKVYKVEKNSLWSTPSSQSMVYVDDIIFGSTKKSLCDDFEALMHKRFQMSSMGEITFFLGLQVKKESSLVRIKTQKPLVKDEEAAYVDVNLYRSMIGSLMYLIASRPDIMFAICACSRFQVTLKLSHLHVMKWIFRYLKGQHKLGLWYLKNSPFDLEAYSDSDYVGANLNRKSITGGCQFLSRRLISWQCKKQTIVATSTTKAECVVATNCHGQVLWI</sequence>
<dbReference type="CDD" id="cd09272">
    <property type="entry name" value="RNase_HI_RT_Ty1"/>
    <property type="match status" value="1"/>
</dbReference>
<feature type="region of interest" description="Disordered" evidence="2">
    <location>
        <begin position="366"/>
        <end position="388"/>
    </location>
</feature>
<keyword evidence="1" id="KW-0175">Coiled coil</keyword>
<feature type="compositionally biased region" description="Polar residues" evidence="2">
    <location>
        <begin position="373"/>
        <end position="388"/>
    </location>
</feature>
<evidence type="ECO:0000256" key="2">
    <source>
        <dbReference type="SAM" id="MobiDB-lite"/>
    </source>
</evidence>
<feature type="compositionally biased region" description="Low complexity" evidence="2">
    <location>
        <begin position="50"/>
        <end position="63"/>
    </location>
</feature>
<dbReference type="AlphaFoldDB" id="A0A6L2KIT2"/>
<evidence type="ECO:0000259" key="3">
    <source>
        <dbReference type="Pfam" id="PF07727"/>
    </source>
</evidence>
<protein>
    <submittedName>
        <fullName evidence="5">Uncharacterized protein</fullName>
    </submittedName>
</protein>